<dbReference type="AlphaFoldDB" id="A0A6A5BHR3"/>
<dbReference type="InterPro" id="IPR000659">
    <property type="entry name" value="Pyridox_Oxase"/>
</dbReference>
<dbReference type="InterPro" id="IPR011576">
    <property type="entry name" value="Pyridox_Oxase_N"/>
</dbReference>
<evidence type="ECO:0000259" key="9">
    <source>
        <dbReference type="Pfam" id="PF01243"/>
    </source>
</evidence>
<dbReference type="VEuPathDB" id="AmoebaDB:FDP41_004356"/>
<evidence type="ECO:0000313" key="11">
    <source>
        <dbReference type="EMBL" id="KAF0976001.1"/>
    </source>
</evidence>
<dbReference type="GO" id="GO:0008615">
    <property type="term" value="P:pyridoxine biosynthetic process"/>
    <property type="evidence" value="ECO:0007669"/>
    <property type="project" value="InterPro"/>
</dbReference>
<comment type="caution">
    <text evidence="12">The sequence shown here is derived from an EMBL/GenBank/DDBJ whole genome shotgun (WGS) entry which is preliminary data.</text>
</comment>
<feature type="coiled-coil region" evidence="8">
    <location>
        <begin position="222"/>
        <end position="249"/>
    </location>
</feature>
<dbReference type="Pfam" id="PF10590">
    <property type="entry name" value="PNP_phzG_C"/>
    <property type="match status" value="1"/>
</dbReference>
<proteinExistence type="predicted"/>
<gene>
    <name evidence="12" type="ORF">FDP41_004356</name>
    <name evidence="11" type="ORF">FDP41_004967</name>
</gene>
<comment type="cofactor">
    <cofactor evidence="1">
        <name>FMN</name>
        <dbReference type="ChEBI" id="CHEBI:58210"/>
    </cofactor>
</comment>
<dbReference type="SUPFAM" id="SSF50475">
    <property type="entry name" value="FMN-binding split barrel"/>
    <property type="match status" value="2"/>
</dbReference>
<feature type="domain" description="Pyridoxamine 5'-phosphate oxidase N-terminal" evidence="9">
    <location>
        <begin position="64"/>
        <end position="129"/>
    </location>
</feature>
<keyword evidence="5" id="KW-0285">Flavoprotein</keyword>
<reference evidence="12 13" key="1">
    <citation type="journal article" date="2019" name="Sci. Rep.">
        <title>Nanopore sequencing improves the draft genome of the human pathogenic amoeba Naegleria fowleri.</title>
        <authorList>
            <person name="Liechti N."/>
            <person name="Schurch N."/>
            <person name="Bruggmann R."/>
            <person name="Wittwer M."/>
        </authorList>
    </citation>
    <scope>NUCLEOTIDE SEQUENCE [LARGE SCALE GENOMIC DNA]</scope>
    <source>
        <strain evidence="12 13">ATCC 30894</strain>
    </source>
</reference>
<dbReference type="VEuPathDB" id="AmoebaDB:FDP41_004967"/>
<dbReference type="EMBL" id="VFQX01000042">
    <property type="protein sequence ID" value="KAF0976001.1"/>
    <property type="molecule type" value="Genomic_DNA"/>
</dbReference>
<dbReference type="UniPathway" id="UPA01068">
    <property type="reaction ID" value="UER00304"/>
</dbReference>
<evidence type="ECO:0000256" key="7">
    <source>
        <dbReference type="ARBA" id="ARBA00023002"/>
    </source>
</evidence>
<evidence type="ECO:0000259" key="10">
    <source>
        <dbReference type="Pfam" id="PF10590"/>
    </source>
</evidence>
<dbReference type="InterPro" id="IPR012349">
    <property type="entry name" value="Split_barrel_FMN-bd"/>
</dbReference>
<dbReference type="EMBL" id="VFQX01000037">
    <property type="protein sequence ID" value="KAF0976457.1"/>
    <property type="molecule type" value="Genomic_DNA"/>
</dbReference>
<dbReference type="OMA" id="SEFIFCT"/>
<evidence type="ECO:0000256" key="4">
    <source>
        <dbReference type="ARBA" id="ARBA00012801"/>
    </source>
</evidence>
<evidence type="ECO:0000256" key="8">
    <source>
        <dbReference type="SAM" id="Coils"/>
    </source>
</evidence>
<name>A0A6A5BHR3_NAEFO</name>
<keyword evidence="6" id="KW-0288">FMN</keyword>
<dbReference type="OrthoDB" id="303614at2759"/>
<keyword evidence="8" id="KW-0175">Coiled coil</keyword>
<dbReference type="GeneID" id="68111574"/>
<dbReference type="InterPro" id="IPR019576">
    <property type="entry name" value="Pyridoxamine_oxidase_dimer_C"/>
</dbReference>
<dbReference type="Proteomes" id="UP000444721">
    <property type="component" value="Unassembled WGS sequence"/>
</dbReference>
<evidence type="ECO:0000313" key="13">
    <source>
        <dbReference type="Proteomes" id="UP000444721"/>
    </source>
</evidence>
<dbReference type="GO" id="GO:0010181">
    <property type="term" value="F:FMN binding"/>
    <property type="evidence" value="ECO:0007669"/>
    <property type="project" value="InterPro"/>
</dbReference>
<dbReference type="VEuPathDB" id="AmoebaDB:NF0066550"/>
<dbReference type="PANTHER" id="PTHR10851:SF0">
    <property type="entry name" value="PYRIDOXINE-5'-PHOSPHATE OXIDASE"/>
    <property type="match status" value="1"/>
</dbReference>
<dbReference type="RefSeq" id="XP_044561170.1">
    <property type="nucleotide sequence ID" value="XM_044707761.1"/>
</dbReference>
<evidence type="ECO:0000256" key="2">
    <source>
        <dbReference type="ARBA" id="ARBA00004738"/>
    </source>
</evidence>
<feature type="domain" description="Pyridoxine 5'-phosphate oxidase dimerisation C-terminal" evidence="10">
    <location>
        <begin position="253"/>
        <end position="283"/>
    </location>
</feature>
<comment type="pathway">
    <text evidence="3">Cofactor metabolism; pyridoxal 5'-phosphate salvage; pyridoxal 5'-phosphate from pyridoxine 5'-phosphate: step 1/1.</text>
</comment>
<accession>A0A6A5BHR3</accession>
<evidence type="ECO:0000313" key="12">
    <source>
        <dbReference type="EMBL" id="KAF0976457.1"/>
    </source>
</evidence>
<comment type="pathway">
    <text evidence="2">Cofactor metabolism; pyridoxal 5'-phosphate salvage; pyridoxal 5'-phosphate from pyridoxamine 5'-phosphate: step 1/1.</text>
</comment>
<evidence type="ECO:0000256" key="3">
    <source>
        <dbReference type="ARBA" id="ARBA00005037"/>
    </source>
</evidence>
<dbReference type="VEuPathDB" id="AmoebaDB:NfTy_084100"/>
<evidence type="ECO:0000256" key="5">
    <source>
        <dbReference type="ARBA" id="ARBA00022630"/>
    </source>
</evidence>
<dbReference type="Gene3D" id="2.30.110.10">
    <property type="entry name" value="Electron Transport, Fmn-binding Protein, Chain A"/>
    <property type="match status" value="2"/>
</dbReference>
<keyword evidence="13" id="KW-1185">Reference proteome</keyword>
<evidence type="ECO:0000256" key="6">
    <source>
        <dbReference type="ARBA" id="ARBA00022643"/>
    </source>
</evidence>
<organism evidence="12 13">
    <name type="scientific">Naegleria fowleri</name>
    <name type="common">Brain eating amoeba</name>
    <dbReference type="NCBI Taxonomy" id="5763"/>
    <lineage>
        <taxon>Eukaryota</taxon>
        <taxon>Discoba</taxon>
        <taxon>Heterolobosea</taxon>
        <taxon>Tetramitia</taxon>
        <taxon>Eutetramitia</taxon>
        <taxon>Vahlkampfiidae</taxon>
        <taxon>Naegleria</taxon>
    </lineage>
</organism>
<keyword evidence="7" id="KW-0560">Oxidoreductase</keyword>
<protein>
    <recommendedName>
        <fullName evidence="4">pyridoxal 5'-phosphate synthase</fullName>
        <ecNumber evidence="4">1.4.3.5</ecNumber>
    </recommendedName>
</protein>
<evidence type="ECO:0000256" key="1">
    <source>
        <dbReference type="ARBA" id="ARBA00001917"/>
    </source>
</evidence>
<dbReference type="PANTHER" id="PTHR10851">
    <property type="entry name" value="PYRIDOXINE-5-PHOSPHATE OXIDASE"/>
    <property type="match status" value="1"/>
</dbReference>
<dbReference type="Pfam" id="PF01243">
    <property type="entry name" value="PNPOx_N"/>
    <property type="match status" value="1"/>
</dbReference>
<sequence>MSHTQSSSCIEFSQPFNPMIIFSEWYSQAQTTHQQMIQFLQQSCSIARSNTTHSNGIPSIFQLPPDPATMTVATVDPQTMQPSTRNVFLKSFHVERGEFIFCTNFQSRKATEMLNNDGKIALNFYWNYVSNEQSKSIDNNKSSSHIVDEKLDSIEESDDAVKISSSFSSLSAQDHVSIALNGRSRQVRIEGIGSICSEEESDEFFNSRPLESRIASSVSKQSRVIERGRKQLLEEFEKAQQEGEQYAKRPSHWGGIRVRAHSIEFWESGNHRLAHRVKYYRKGTTLQQQHTELSSEHGRVTSEASIVAAVHESSLVLQDEHEWILEPQILYP</sequence>
<dbReference type="GO" id="GO:0004733">
    <property type="term" value="F:pyridoxamine phosphate oxidase activity"/>
    <property type="evidence" value="ECO:0007669"/>
    <property type="project" value="UniProtKB-EC"/>
</dbReference>
<dbReference type="EC" id="1.4.3.5" evidence="4"/>